<dbReference type="PANTHER" id="PTHR33799">
    <property type="entry name" value="PTS PERMEASE-RELATED-RELATED"/>
    <property type="match status" value="1"/>
</dbReference>
<dbReference type="GO" id="GO:0009401">
    <property type="term" value="P:phosphoenolpyruvate-dependent sugar phosphotransferase system"/>
    <property type="evidence" value="ECO:0007669"/>
    <property type="project" value="InterPro"/>
</dbReference>
<dbReference type="GO" id="GO:0016740">
    <property type="term" value="F:transferase activity"/>
    <property type="evidence" value="ECO:0007669"/>
    <property type="project" value="UniProtKB-KW"/>
</dbReference>
<dbReference type="Gene3D" id="3.40.50.510">
    <property type="entry name" value="Phosphotransferase system, mannose-type IIA component"/>
    <property type="match status" value="1"/>
</dbReference>
<proteinExistence type="predicted"/>
<evidence type="ECO:0000256" key="1">
    <source>
        <dbReference type="ARBA" id="ARBA00022679"/>
    </source>
</evidence>
<dbReference type="EMBL" id="QSQN01000010">
    <property type="protein sequence ID" value="RGK41218.1"/>
    <property type="molecule type" value="Genomic_DNA"/>
</dbReference>
<dbReference type="AlphaFoldDB" id="A0A3E4LUT4"/>
<dbReference type="RefSeq" id="WP_117687908.1">
    <property type="nucleotide sequence ID" value="NZ_QSQN01000010.1"/>
</dbReference>
<dbReference type="Pfam" id="PF03610">
    <property type="entry name" value="EIIA-man"/>
    <property type="match status" value="1"/>
</dbReference>
<dbReference type="SUPFAM" id="SSF53062">
    <property type="entry name" value="PTS system fructose IIA component-like"/>
    <property type="match status" value="1"/>
</dbReference>
<dbReference type="Proteomes" id="UP000260793">
    <property type="component" value="Unassembled WGS sequence"/>
</dbReference>
<reference evidence="3 4" key="1">
    <citation type="submission" date="2018-08" db="EMBL/GenBank/DDBJ databases">
        <title>A genome reference for cultivated species of the human gut microbiota.</title>
        <authorList>
            <person name="Zou Y."/>
            <person name="Xue W."/>
            <person name="Luo G."/>
        </authorList>
    </citation>
    <scope>NUCLEOTIDE SEQUENCE [LARGE SCALE GENOMIC DNA]</scope>
    <source>
        <strain evidence="3 4">TF11-7</strain>
    </source>
</reference>
<comment type="caution">
    <text evidence="3">The sequence shown here is derived from an EMBL/GenBank/DDBJ whole genome shotgun (WGS) entry which is preliminary data.</text>
</comment>
<dbReference type="InterPro" id="IPR004701">
    <property type="entry name" value="PTS_EIIA_man-typ"/>
</dbReference>
<accession>A0A3E4LUT4</accession>
<evidence type="ECO:0000259" key="2">
    <source>
        <dbReference type="PROSITE" id="PS51096"/>
    </source>
</evidence>
<sequence length="138" mass="15620">MKRILVTVSHHKMADGLKDTLNFVSGGVQETIALSAYLDNQPVEEAVDELMKGFAEEDEVIVLTDLTSGSVNQQFFRYRNRPHTHIVSGMNLPLAFQVAMEPQGEYITVERMREMVEEAKNEIKYVNDIADDGDDEDE</sequence>
<dbReference type="GO" id="GO:0016020">
    <property type="term" value="C:membrane"/>
    <property type="evidence" value="ECO:0007669"/>
    <property type="project" value="InterPro"/>
</dbReference>
<dbReference type="PANTHER" id="PTHR33799:SF1">
    <property type="entry name" value="PTS SYSTEM MANNOSE-SPECIFIC EIIAB COMPONENT-RELATED"/>
    <property type="match status" value="1"/>
</dbReference>
<dbReference type="PROSITE" id="PS51096">
    <property type="entry name" value="PTS_EIIA_TYPE_4"/>
    <property type="match status" value="1"/>
</dbReference>
<feature type="domain" description="PTS EIIA type-4" evidence="2">
    <location>
        <begin position="2"/>
        <end position="123"/>
    </location>
</feature>
<evidence type="ECO:0000313" key="3">
    <source>
        <dbReference type="EMBL" id="RGK41218.1"/>
    </source>
</evidence>
<evidence type="ECO:0000313" key="4">
    <source>
        <dbReference type="Proteomes" id="UP000260793"/>
    </source>
</evidence>
<gene>
    <name evidence="3" type="ORF">DXD17_05155</name>
</gene>
<dbReference type="InterPro" id="IPR051471">
    <property type="entry name" value="Bacterial_PTS_sugar_comp"/>
</dbReference>
<organism evidence="3 4">
    <name type="scientific">[Ruminococcus] lactaris</name>
    <dbReference type="NCBI Taxonomy" id="46228"/>
    <lineage>
        <taxon>Bacteria</taxon>
        <taxon>Bacillati</taxon>
        <taxon>Bacillota</taxon>
        <taxon>Clostridia</taxon>
        <taxon>Lachnospirales</taxon>
        <taxon>Lachnospiraceae</taxon>
        <taxon>Mediterraneibacter</taxon>
    </lineage>
</organism>
<protein>
    <submittedName>
        <fullName evidence="3">PTS N-acetylglucosamine transporter subunit IIBC</fullName>
    </submittedName>
</protein>
<dbReference type="InterPro" id="IPR036662">
    <property type="entry name" value="PTS_EIIA_man-typ_sf"/>
</dbReference>
<keyword evidence="1" id="KW-0808">Transferase</keyword>
<name>A0A3E4LUT4_9FIRM</name>